<gene>
    <name evidence="1" type="ORF">QLH52_04180</name>
</gene>
<dbReference type="RefSeq" id="WP_319960645.1">
    <property type="nucleotide sequence ID" value="NZ_JAXARY010000002.1"/>
</dbReference>
<name>A0ABU4UAJ1_9GAMM</name>
<dbReference type="Proteomes" id="UP001284537">
    <property type="component" value="Unassembled WGS sequence"/>
</dbReference>
<evidence type="ECO:0000313" key="1">
    <source>
        <dbReference type="EMBL" id="MDX8126466.1"/>
    </source>
</evidence>
<keyword evidence="2" id="KW-1185">Reference proteome</keyword>
<reference evidence="1 2" key="1">
    <citation type="submission" date="2023-11" db="EMBL/GenBank/DDBJ databases">
        <authorList>
            <person name="Ouyang M.-Y."/>
        </authorList>
    </citation>
    <scope>NUCLEOTIDE SEQUENCE [LARGE SCALE GENOMIC DNA]</scope>
    <source>
        <strain evidence="1 2">OY6</strain>
    </source>
</reference>
<dbReference type="EMBL" id="JAXARY010000002">
    <property type="protein sequence ID" value="MDX8126466.1"/>
    <property type="molecule type" value="Genomic_DNA"/>
</dbReference>
<sequence length="171" mass="18833">MSGNALLADRKFRSVVLTHLTCIRLPWIGVNTRVGNSRAGNPEPVANWRQTLPVNPRWGLRRLLPSYLRKATHHLGMLMCINMPMRAFMITDVAMNADISDVSDMAVADRIDFTNIGVVDVLINICCVVDFLGTVAPFFAPDVLSDVDALNVINDINVIHRGAVDHEEAAA</sequence>
<organism evidence="1 2">
    <name type="scientific">Methylomonas defluvii</name>
    <dbReference type="NCBI Taxonomy" id="3045149"/>
    <lineage>
        <taxon>Bacteria</taxon>
        <taxon>Pseudomonadati</taxon>
        <taxon>Pseudomonadota</taxon>
        <taxon>Gammaproteobacteria</taxon>
        <taxon>Methylococcales</taxon>
        <taxon>Methylococcaceae</taxon>
        <taxon>Methylomonas</taxon>
    </lineage>
</organism>
<accession>A0ABU4UAJ1</accession>
<comment type="caution">
    <text evidence="1">The sequence shown here is derived from an EMBL/GenBank/DDBJ whole genome shotgun (WGS) entry which is preliminary data.</text>
</comment>
<evidence type="ECO:0000313" key="2">
    <source>
        <dbReference type="Proteomes" id="UP001284537"/>
    </source>
</evidence>
<proteinExistence type="predicted"/>
<protein>
    <submittedName>
        <fullName evidence="1">Uncharacterized protein</fullName>
    </submittedName>
</protein>